<organism evidence="1">
    <name type="scientific">Arundo donax</name>
    <name type="common">Giant reed</name>
    <name type="synonym">Donax arundinaceus</name>
    <dbReference type="NCBI Taxonomy" id="35708"/>
    <lineage>
        <taxon>Eukaryota</taxon>
        <taxon>Viridiplantae</taxon>
        <taxon>Streptophyta</taxon>
        <taxon>Embryophyta</taxon>
        <taxon>Tracheophyta</taxon>
        <taxon>Spermatophyta</taxon>
        <taxon>Magnoliopsida</taxon>
        <taxon>Liliopsida</taxon>
        <taxon>Poales</taxon>
        <taxon>Poaceae</taxon>
        <taxon>PACMAD clade</taxon>
        <taxon>Arundinoideae</taxon>
        <taxon>Arundineae</taxon>
        <taxon>Arundo</taxon>
    </lineage>
</organism>
<accession>A0A0A9HCH3</accession>
<proteinExistence type="predicted"/>
<sequence>MFHPFIHYVYECDICVHISLKSMSSVYASRKFAAYLVLLCVCFL</sequence>
<protein>
    <submittedName>
        <fullName evidence="1">Uncharacterized protein</fullName>
    </submittedName>
</protein>
<reference evidence="1" key="1">
    <citation type="submission" date="2014-09" db="EMBL/GenBank/DDBJ databases">
        <authorList>
            <person name="Magalhaes I.L.F."/>
            <person name="Oliveira U."/>
            <person name="Santos F.R."/>
            <person name="Vidigal T.H.D.A."/>
            <person name="Brescovit A.D."/>
            <person name="Santos A.J."/>
        </authorList>
    </citation>
    <scope>NUCLEOTIDE SEQUENCE</scope>
    <source>
        <tissue evidence="1">Shoot tissue taken approximately 20 cm above the soil surface</tissue>
    </source>
</reference>
<dbReference type="EMBL" id="GBRH01163439">
    <property type="protein sequence ID" value="JAE34457.1"/>
    <property type="molecule type" value="Transcribed_RNA"/>
</dbReference>
<evidence type="ECO:0000313" key="1">
    <source>
        <dbReference type="EMBL" id="JAE34457.1"/>
    </source>
</evidence>
<reference evidence="1" key="2">
    <citation type="journal article" date="2015" name="Data Brief">
        <title>Shoot transcriptome of the giant reed, Arundo donax.</title>
        <authorList>
            <person name="Barrero R.A."/>
            <person name="Guerrero F.D."/>
            <person name="Moolhuijzen P."/>
            <person name="Goolsby J.A."/>
            <person name="Tidwell J."/>
            <person name="Bellgard S.E."/>
            <person name="Bellgard M.I."/>
        </authorList>
    </citation>
    <scope>NUCLEOTIDE SEQUENCE</scope>
    <source>
        <tissue evidence="1">Shoot tissue taken approximately 20 cm above the soil surface</tissue>
    </source>
</reference>
<name>A0A0A9HCH3_ARUDO</name>
<dbReference type="AlphaFoldDB" id="A0A0A9HCH3"/>